<organism evidence="2 3">
    <name type="scientific">Streptomyces milbemycinicus</name>
    <dbReference type="NCBI Taxonomy" id="476552"/>
    <lineage>
        <taxon>Bacteria</taxon>
        <taxon>Bacillati</taxon>
        <taxon>Actinomycetota</taxon>
        <taxon>Actinomycetes</taxon>
        <taxon>Kitasatosporales</taxon>
        <taxon>Streptomycetaceae</taxon>
        <taxon>Streptomyces</taxon>
    </lineage>
</organism>
<dbReference type="Gene3D" id="1.10.30.50">
    <property type="match status" value="1"/>
</dbReference>
<proteinExistence type="predicted"/>
<comment type="caution">
    <text evidence="2">The sequence shown here is derived from an EMBL/GenBank/DDBJ whole genome shotgun (WGS) entry which is preliminary data.</text>
</comment>
<keyword evidence="3" id="KW-1185">Reference proteome</keyword>
<reference evidence="2 3" key="1">
    <citation type="submission" date="2024-11" db="EMBL/GenBank/DDBJ databases">
        <title>The Natural Products Discovery Center: Release of the First 8490 Sequenced Strains for Exploring Actinobacteria Biosynthetic Diversity.</title>
        <authorList>
            <person name="Kalkreuter E."/>
            <person name="Kautsar S.A."/>
            <person name="Yang D."/>
            <person name="Bader C.D."/>
            <person name="Teijaro C.N."/>
            <person name="Fluegel L."/>
            <person name="Davis C.M."/>
            <person name="Simpson J.R."/>
            <person name="Lauterbach L."/>
            <person name="Steele A.D."/>
            <person name="Gui C."/>
            <person name="Meng S."/>
            <person name="Li G."/>
            <person name="Viehrig K."/>
            <person name="Ye F."/>
            <person name="Su P."/>
            <person name="Kiefer A.F."/>
            <person name="Nichols A."/>
            <person name="Cepeda A.J."/>
            <person name="Yan W."/>
            <person name="Fan B."/>
            <person name="Jiang Y."/>
            <person name="Adhikari A."/>
            <person name="Zheng C.-J."/>
            <person name="Schuster L."/>
            <person name="Cowan T.M."/>
            <person name="Smanski M.J."/>
            <person name="Chevrette M.G."/>
            <person name="De Carvalho L.P.S."/>
            <person name="Shen B."/>
        </authorList>
    </citation>
    <scope>NUCLEOTIDE SEQUENCE [LARGE SCALE GENOMIC DNA]</scope>
    <source>
        <strain evidence="2 3">NPDC020863</strain>
    </source>
</reference>
<keyword evidence="2" id="KW-0540">Nuclease</keyword>
<keyword evidence="2" id="KW-0378">Hydrolase</keyword>
<dbReference type="GO" id="GO:0004519">
    <property type="term" value="F:endonuclease activity"/>
    <property type="evidence" value="ECO:0007669"/>
    <property type="project" value="UniProtKB-KW"/>
</dbReference>
<keyword evidence="2" id="KW-0255">Endonuclease</keyword>
<name>A0ABW8LMG2_9ACTN</name>
<sequence>MQPLALGGEDIDENVQPLCKSCHNLKTREDFER</sequence>
<dbReference type="InterPro" id="IPR003615">
    <property type="entry name" value="HNH_nuc"/>
</dbReference>
<dbReference type="Proteomes" id="UP001620295">
    <property type="component" value="Unassembled WGS sequence"/>
</dbReference>
<dbReference type="RefSeq" id="WP_358642318.1">
    <property type="nucleotide sequence ID" value="NZ_JBFACG010000056.1"/>
</dbReference>
<dbReference type="Pfam" id="PF01844">
    <property type="entry name" value="HNH"/>
    <property type="match status" value="1"/>
</dbReference>
<dbReference type="CDD" id="cd00085">
    <property type="entry name" value="HNHc"/>
    <property type="match status" value="1"/>
</dbReference>
<gene>
    <name evidence="2" type="ORF">ACI2L5_19550</name>
</gene>
<accession>A0ABW8LMG2</accession>
<evidence type="ECO:0000313" key="3">
    <source>
        <dbReference type="Proteomes" id="UP001620295"/>
    </source>
</evidence>
<dbReference type="InterPro" id="IPR002711">
    <property type="entry name" value="HNH"/>
</dbReference>
<feature type="domain" description="HNH" evidence="1">
    <location>
        <begin position="2"/>
        <end position="29"/>
    </location>
</feature>
<protein>
    <submittedName>
        <fullName evidence="2">HNH endonuclease signature motif containing protein</fullName>
    </submittedName>
</protein>
<dbReference type="EMBL" id="JBJDQH010000006">
    <property type="protein sequence ID" value="MFK4267111.1"/>
    <property type="molecule type" value="Genomic_DNA"/>
</dbReference>
<evidence type="ECO:0000313" key="2">
    <source>
        <dbReference type="EMBL" id="MFK4267111.1"/>
    </source>
</evidence>
<evidence type="ECO:0000259" key="1">
    <source>
        <dbReference type="Pfam" id="PF01844"/>
    </source>
</evidence>